<dbReference type="InterPro" id="IPR003595">
    <property type="entry name" value="Tyr_Pase_cat"/>
</dbReference>
<dbReference type="InterPro" id="IPR016130">
    <property type="entry name" value="Tyr_Pase_AS"/>
</dbReference>
<organism evidence="4 5">
    <name type="scientific">Strongyloides venezuelensis</name>
    <name type="common">Threadworm</name>
    <dbReference type="NCBI Taxonomy" id="75913"/>
    <lineage>
        <taxon>Eukaryota</taxon>
        <taxon>Metazoa</taxon>
        <taxon>Ecdysozoa</taxon>
        <taxon>Nematoda</taxon>
        <taxon>Chromadorea</taxon>
        <taxon>Rhabditida</taxon>
        <taxon>Tylenchina</taxon>
        <taxon>Panagrolaimomorpha</taxon>
        <taxon>Strongyloidoidea</taxon>
        <taxon>Strongyloididae</taxon>
        <taxon>Strongyloides</taxon>
    </lineage>
</organism>
<dbReference type="SUPFAM" id="SSF52799">
    <property type="entry name" value="(Phosphotyrosine protein) phosphatases II"/>
    <property type="match status" value="1"/>
</dbReference>
<reference evidence="4" key="1">
    <citation type="submission" date="2014-07" db="EMBL/GenBank/DDBJ databases">
        <authorList>
            <person name="Martin A.A"/>
            <person name="De Silva N."/>
        </authorList>
    </citation>
    <scope>NUCLEOTIDE SEQUENCE</scope>
</reference>
<dbReference type="PROSITE" id="PS00383">
    <property type="entry name" value="TYR_PHOSPHATASE_1"/>
    <property type="match status" value="1"/>
</dbReference>
<evidence type="ECO:0000256" key="1">
    <source>
        <dbReference type="SAM" id="Coils"/>
    </source>
</evidence>
<feature type="domain" description="Tyrosine-protein phosphatase" evidence="2">
    <location>
        <begin position="29"/>
        <end position="246"/>
    </location>
</feature>
<dbReference type="PROSITE" id="PS50056">
    <property type="entry name" value="TYR_PHOSPHATASE_2"/>
    <property type="match status" value="1"/>
</dbReference>
<proteinExistence type="predicted"/>
<evidence type="ECO:0000313" key="5">
    <source>
        <dbReference type="WBParaSite" id="SVE_1954100.2"/>
    </source>
</evidence>
<dbReference type="InterPro" id="IPR029021">
    <property type="entry name" value="Prot-tyrosine_phosphatase-like"/>
</dbReference>
<dbReference type="InterPro" id="IPR000242">
    <property type="entry name" value="PTP_cat"/>
</dbReference>
<evidence type="ECO:0000313" key="4">
    <source>
        <dbReference type="Proteomes" id="UP000035680"/>
    </source>
</evidence>
<evidence type="ECO:0000259" key="2">
    <source>
        <dbReference type="PROSITE" id="PS50055"/>
    </source>
</evidence>
<dbReference type="InterPro" id="IPR000387">
    <property type="entry name" value="Tyr_Pase_dom"/>
</dbReference>
<feature type="domain" description="Tyrosine specific protein phosphatases" evidence="3">
    <location>
        <begin position="183"/>
        <end position="237"/>
    </location>
</feature>
<dbReference type="InterPro" id="IPR052782">
    <property type="entry name" value="Oocyte-zygote_transition_reg"/>
</dbReference>
<dbReference type="SMART" id="SM00404">
    <property type="entry name" value="PTPc_motif"/>
    <property type="match status" value="1"/>
</dbReference>
<evidence type="ECO:0000259" key="3">
    <source>
        <dbReference type="PROSITE" id="PS50056"/>
    </source>
</evidence>
<accession>A0A0K0G481</accession>
<name>A0A0K0G481_STRVS</name>
<dbReference type="Pfam" id="PF00102">
    <property type="entry name" value="Y_phosphatase"/>
    <property type="match status" value="1"/>
</dbReference>
<dbReference type="SMART" id="SM00194">
    <property type="entry name" value="PTPc"/>
    <property type="match status" value="1"/>
</dbReference>
<dbReference type="PROSITE" id="PS50055">
    <property type="entry name" value="TYR_PHOSPHATASE_PTP"/>
    <property type="match status" value="1"/>
</dbReference>
<feature type="coiled-coil region" evidence="1">
    <location>
        <begin position="259"/>
        <end position="290"/>
    </location>
</feature>
<sequence>MLGSMDPFTLLNYSKRYQIAVKNYTIGIDKRMHRYGDIACIDANGITVNGKPKADKDSFIHANKFEYTTIDKKTIKMILCQAPLKETTDDMLDMILRHKVTVVVVLVKSEEASEKQRKCTPYFPTEHHTLETPGFTVIRLRNKQLDKYFISETEYQLRSIPSEHKSIYSLYKRIISLRIDDYVAIHCSAGVGRTGILALIIYLIDTINYFPTFDPIERLKCIREHKYLAVQKYNQSVFALVVVFEHFKKQIDDMDADAYDRFLEIAENLYKKEKELEDEAKKKIEEKCQQRHENKNKK</sequence>
<dbReference type="STRING" id="75913.A0A0K0G481"/>
<keyword evidence="1" id="KW-0175">Coiled coil</keyword>
<dbReference type="Proteomes" id="UP000035680">
    <property type="component" value="Unassembled WGS sequence"/>
</dbReference>
<keyword evidence="4" id="KW-1185">Reference proteome</keyword>
<dbReference type="PANTHER" id="PTHR46163:SF17">
    <property type="entry name" value="DNA-DIRECTED DNA POLYMERASE-RELATED"/>
    <property type="match status" value="1"/>
</dbReference>
<dbReference type="WBParaSite" id="SVE_1954100.2">
    <property type="protein sequence ID" value="SVE_1954100.2"/>
    <property type="gene ID" value="SVE_1954100"/>
</dbReference>
<dbReference type="GO" id="GO:0004725">
    <property type="term" value="F:protein tyrosine phosphatase activity"/>
    <property type="evidence" value="ECO:0007669"/>
    <property type="project" value="InterPro"/>
</dbReference>
<protein>
    <submittedName>
        <fullName evidence="5">TYR_PHOSPHATASE_2 domain-containing protein</fullName>
    </submittedName>
</protein>
<reference evidence="5" key="2">
    <citation type="submission" date="2015-08" db="UniProtKB">
        <authorList>
            <consortium name="WormBaseParasite"/>
        </authorList>
    </citation>
    <scope>IDENTIFICATION</scope>
</reference>
<dbReference type="PANTHER" id="PTHR46163">
    <property type="entry name" value="TYROSINE-PROTEIN PHOSPHATASE-RELATED"/>
    <property type="match status" value="1"/>
</dbReference>
<dbReference type="AlphaFoldDB" id="A0A0K0G481"/>
<dbReference type="Gene3D" id="3.90.190.10">
    <property type="entry name" value="Protein tyrosine phosphatase superfamily"/>
    <property type="match status" value="2"/>
</dbReference>